<evidence type="ECO:0000313" key="1">
    <source>
        <dbReference type="EMBL" id="MBX50632.1"/>
    </source>
</evidence>
<sequence>MLAGNAEIVRAAYCTWSKMVHHFVEPLSSTYLCQ</sequence>
<accession>A0A2P2P7C4</accession>
<protein>
    <submittedName>
        <fullName evidence="1">Uncharacterized protein</fullName>
    </submittedName>
</protein>
<proteinExistence type="predicted"/>
<dbReference type="EMBL" id="GGEC01070148">
    <property type="protein sequence ID" value="MBX50632.1"/>
    <property type="molecule type" value="Transcribed_RNA"/>
</dbReference>
<dbReference type="AlphaFoldDB" id="A0A2P2P7C4"/>
<name>A0A2P2P7C4_RHIMU</name>
<organism evidence="1">
    <name type="scientific">Rhizophora mucronata</name>
    <name type="common">Asiatic mangrove</name>
    <dbReference type="NCBI Taxonomy" id="61149"/>
    <lineage>
        <taxon>Eukaryota</taxon>
        <taxon>Viridiplantae</taxon>
        <taxon>Streptophyta</taxon>
        <taxon>Embryophyta</taxon>
        <taxon>Tracheophyta</taxon>
        <taxon>Spermatophyta</taxon>
        <taxon>Magnoliopsida</taxon>
        <taxon>eudicotyledons</taxon>
        <taxon>Gunneridae</taxon>
        <taxon>Pentapetalae</taxon>
        <taxon>rosids</taxon>
        <taxon>fabids</taxon>
        <taxon>Malpighiales</taxon>
        <taxon>Rhizophoraceae</taxon>
        <taxon>Rhizophora</taxon>
    </lineage>
</organism>
<reference evidence="1" key="1">
    <citation type="submission" date="2018-02" db="EMBL/GenBank/DDBJ databases">
        <title>Rhizophora mucronata_Transcriptome.</title>
        <authorList>
            <person name="Meera S.P."/>
            <person name="Sreeshan A."/>
            <person name="Augustine A."/>
        </authorList>
    </citation>
    <scope>NUCLEOTIDE SEQUENCE</scope>
    <source>
        <tissue evidence="1">Leaf</tissue>
    </source>
</reference>